<dbReference type="EC" id="4.6.1.13" evidence="2"/>
<proteinExistence type="predicted"/>
<protein>
    <recommendedName>
        <fullName evidence="3">1-phosphatidylinositol phosphodiesterase</fullName>
        <ecNumber evidence="2">4.6.1.13</ecNumber>
    </recommendedName>
    <alternativeName>
        <fullName evidence="4">Phosphatidylinositol diacylglycerol-lyase</fullName>
    </alternativeName>
    <alternativeName>
        <fullName evidence="5">Phosphatidylinositol-specific phospholipase C</fullName>
    </alternativeName>
</protein>
<evidence type="ECO:0000313" key="8">
    <source>
        <dbReference type="EMBL" id="KKB26809.1"/>
    </source>
</evidence>
<name>A0A0F5H0K1_9BACT</name>
<dbReference type="PROSITE" id="PS50007">
    <property type="entry name" value="PIPLC_X_DOMAIN"/>
    <property type="match status" value="1"/>
</dbReference>
<dbReference type="SUPFAM" id="SSF51695">
    <property type="entry name" value="PLC-like phosphodiesterases"/>
    <property type="match status" value="1"/>
</dbReference>
<comment type="caution">
    <text evidence="8">The sequence shown here is derived from an EMBL/GenBank/DDBJ whole genome shotgun (WGS) entry which is preliminary data.</text>
</comment>
<keyword evidence="6" id="KW-1133">Transmembrane helix</keyword>
<feature type="domain" description="Phosphatidylinositol-specific phospholipase C X" evidence="7">
    <location>
        <begin position="62"/>
        <end position="220"/>
    </location>
</feature>
<evidence type="ECO:0000256" key="4">
    <source>
        <dbReference type="ARBA" id="ARBA00030474"/>
    </source>
</evidence>
<dbReference type="Proteomes" id="UP000033750">
    <property type="component" value="Unassembled WGS sequence"/>
</dbReference>
<feature type="transmembrane region" description="Helical" evidence="6">
    <location>
        <begin position="2847"/>
        <end position="2867"/>
    </location>
</feature>
<keyword evidence="6" id="KW-0812">Transmembrane</keyword>
<comment type="catalytic activity">
    <reaction evidence="1">
        <text>a 1,2-diacyl-sn-glycero-3-phospho-(1D-myo-inositol) = 1D-myo-inositol 1,2-cyclic phosphate + a 1,2-diacyl-sn-glycerol</text>
        <dbReference type="Rhea" id="RHEA:17093"/>
        <dbReference type="ChEBI" id="CHEBI:17815"/>
        <dbReference type="ChEBI" id="CHEBI:57880"/>
        <dbReference type="ChEBI" id="CHEBI:58484"/>
        <dbReference type="EC" id="4.6.1.13"/>
    </reaction>
</comment>
<dbReference type="InterPro" id="IPR017946">
    <property type="entry name" value="PLC-like_Pdiesterase_TIM-brl"/>
</dbReference>
<gene>
    <name evidence="8" type="ORF">MMELEA_04890</name>
</gene>
<dbReference type="PANTHER" id="PTHR13593">
    <property type="match status" value="1"/>
</dbReference>
<evidence type="ECO:0000256" key="3">
    <source>
        <dbReference type="ARBA" id="ARBA00019758"/>
    </source>
</evidence>
<dbReference type="InterPro" id="IPR000909">
    <property type="entry name" value="PLipase_C_PInositol-sp_X_dom"/>
</dbReference>
<evidence type="ECO:0000256" key="1">
    <source>
        <dbReference type="ARBA" id="ARBA00001316"/>
    </source>
</evidence>
<keyword evidence="9" id="KW-1185">Reference proteome</keyword>
<dbReference type="RefSeq" id="WP_046096914.1">
    <property type="nucleotide sequence ID" value="NZ_JZXN01000016.1"/>
</dbReference>
<dbReference type="EMBL" id="JZXN01000016">
    <property type="protein sequence ID" value="KKB26809.1"/>
    <property type="molecule type" value="Genomic_DNA"/>
</dbReference>
<dbReference type="OrthoDB" id="401457at2"/>
<dbReference type="SMART" id="SM00148">
    <property type="entry name" value="PLCXc"/>
    <property type="match status" value="1"/>
</dbReference>
<keyword evidence="6" id="KW-0472">Membrane</keyword>
<organism evidence="8 9">
    <name type="scientific">Mycoplasmopsis meleagridis ATCC 25294</name>
    <dbReference type="NCBI Taxonomy" id="1264554"/>
    <lineage>
        <taxon>Bacteria</taxon>
        <taxon>Bacillati</taxon>
        <taxon>Mycoplasmatota</taxon>
        <taxon>Mycoplasmoidales</taxon>
        <taxon>Metamycoplasmataceae</taxon>
        <taxon>Mycoplasmopsis</taxon>
    </lineage>
</organism>
<dbReference type="InterPro" id="IPR051057">
    <property type="entry name" value="PI-PLC_domain"/>
</dbReference>
<evidence type="ECO:0000259" key="7">
    <source>
        <dbReference type="SMART" id="SM00148"/>
    </source>
</evidence>
<accession>A0A0F5H0K1</accession>
<evidence type="ECO:0000313" key="9">
    <source>
        <dbReference type="Proteomes" id="UP000033750"/>
    </source>
</evidence>
<dbReference type="GO" id="GO:0006629">
    <property type="term" value="P:lipid metabolic process"/>
    <property type="evidence" value="ECO:0007669"/>
    <property type="project" value="InterPro"/>
</dbReference>
<sequence>MKKINKKIISLVIPTTSVVGSLWMLSLSVAEPTNYQRSNNNSYFDDKYSQAIVNFADWMKNVDSSKKLSELSIPGTHDSAMWDYKGVAGLFGSSWALTQSKNFSQQLIAGIRFFDIRVAGFHYGLALKHGPVWANTNLEAFFQSVKTFLSGHPSEVVLFRIQQEDVDVSKYNWTQKKDWEKVINKMLDKYKDIFFDYKSKPKGYIPTLGESRGKAIMFNNFDSSISSNVNYGPHMGNDRNLFAIQDFYDNVNANSKFNVWKNTIVNANESKGSINGENFYVNFLSWANGKQPSSNARQTLPLAYKWLRENPKITFTGITPMDYFGPGMVEEMVKRNYTWDSLQIQSGRYPGSFSSVNQTTPLAGDKDLKFNLTLFSQYKDTKNAYADIEIKRKQENQTYKTIYNVKKTPISASGIVSLNDNQHFEIGDQITVKYYQIIPANDYYQAAKINEFTKTSTVTQNNKIRELILSVRPFSSNNQIPEYNDVVKNKEEEFNAKLNEIWNGDNDERALAELNSVIKQINFFIDSLVPELNKSKTIVDNLKTKIVNLLQSDNEEIKKIFNSLFDSIYQDFLSINKEKFFGADSSIRWNSETLQNIGESLKTYENALTNLITNYQKINNYTLINYENIAKNNKESYLNSFISYEKERISDVKNKNIVNALNSLNIKNINETSKKLLDSLEELKNIDFGVLTFKNKLDDLNLFKTKVKQFLNNKDIFKTNALNEVKTEISNEIKKIDLYFNDFKNNVTTFDDGHINSIKNAVVKAINKINEALKKSISNDNLLKSQIEQNINLIGSITTESVIWKLNDSYFLDSIKNILKFIDAKDNTNLVINFNKLINDTQNKLNSNVFKLEDARKISSLINEITLFHVNNDLNIYYESIAGFVFNSANIAKEKEYYTKLDNLVKSAGFNDSSITNPSGSEIIQNSHEPEKKKEIENLIKQIQANKVKNLPEVYKQYLTNRLTEMNNSLDNEKTNYDSLIFTLKNIDNNLSEANINNLNTLNGDFQTTYNLINSNNLDQKDYQNIIDQINSLFQSDIPSVSDIKNANNQLKNIVNLNIRDKATILSYINRNKKTINDLIQNSFDNSLYSELSYLKSLNDKINAVNKATSIKDLLSFQSELVKANRDINNYKNIISNLSEIKKNNDTIKSIENSINTNEKYNSLRSLNNQLKTSFEEILKSREIKKIEEYLNKQKDLITKYKYLASGQEDTIKTYQLTFVDSTNKEISKVNVAVLGSNSTINLNNYFDFYNYDLADSSKINMTISKNETIKLNPKFKYANVKFVDKTNSKVLLETKIKVPYKDNTFSVKNYLPQNYHLSINDSFTYKTETTEIQLDRNLIDVHIVFKDILNNSVDVKNIVKKVDFETKTIDISNDIPANYILAFNQPKTVNIANNIVIYVQNDFKNVKIKFLDKNTRTTIKEVDLQINKNGQNVQLDQFINNILYRIENDENTKFINQDTNINLISRTNEATVKFIDNVTKQVISSVNLPLEPNKEINLNYYFDQSVYELVGLDKSTVKLTGDLEIKLQPKFKNVTIKFIDKNNVEDIDAKTVKIAYKVNSINIDSYLPESYSLVNDDKHDFEISNGEISVLVNKRQVSMVINFKNANNQTIESKTIKVNFDQKRVDITKYVPTNYVLINEADAVIDVQDSVNINIKQVKKTVTLTFINEKTGAILFTKKIEISLNGENVLLDTYFDKSEYQLAQDEMRIQQINGDKTIVLLPLTKLLKVRFVDRETFTIIGTEQNVKIDYNATTYDFSNSIPSGYHLDGNKKIDITNKNTVNILVDNNLVLANYEFIDEKGNVVARISRKVDYNSQNIDLREFLPKYYQLLDGQKAIIPYSKNNRIYVIKNSKIVVLTFKNKETGQIVLKKIVGINNKGQRLDITSIFDENDYFIDLKDKNNYFVNSDSVINVVNKYKFITINFVDSSANNSLVERKIVKVLRENNSVNVSEFIPKGYIYSEKNTYELNSKELTVPIKADKLSVTFKFINKANSEIISTITKEIDKDQSKYNVSALIPSNYTLAEGQENSVNVSNEINIYLQKASNKVIINFVDENNKAINKAEISTNSQKPLIDLTQYFDTKIYQLLDSSPYVVVEKEQTIKLKKVNKKVNLKFVENNVLIKQKEIIVPLVNNSVNISPYLPDNYHEINSNNIVKYNGEDELTINIKNNYKHVILNFKVKNDIVATKELEIGYEQTKLNVNSYLPEDYALANDQLSLINIKDSNDINVVRKNKTITITFINRDSNTIILTREININKDGQTINLLDYFDNLIYQLADKSQKEIFVNNNLTISLVSSFKDIKIKFINEKDFSVINEKTIKVLASTLTYVPTNLVPENYHLVDNNTYQINNDTLNILVAKNQKSFEIDYKNSEQTTIKTAVYNIDYDAEKINLNDFLPRNFVLLPSQAQSVDFANKIVVLVKVEEKTANLNFVNSITNEVIKNVSITISKFGQEIDLSNYYDTVNYELENGTNNMFIRDDASISLVPRFKNIQINFLDNSTSKVINSVNIQVPFKYQTYRLNNEIPSGYSLVNGYSLTLDNNISKDFNVLVAKNNRNINAKLVDKNNNVIVQRTLVVGSKVTNVNLDKLLPANYHFVDTNIANIKDNSAKLTIEINDRNKKLITLNYVYNNNLINSIKRQVEANQTTIDVNSWIPQGYKLIEKNNFFAIKDIINVQILPLEELLPGETNTSIKTITLKFVNANDNSVIKEEKIDVDKTNGKEINLTSYFDQSFYKLGENENNLVTVKDNLEVRLIYIGKNLTIMFVDPQGIKIEKEIKVNNSEKEISIKKLESLLPENLKLVKNEPVQLNQATKDNTISIPVINKNYNQQPVKEEEISSDNNLGLKIGLPIGLVSLAALGLAIFILMKKKKK</sequence>
<dbReference type="Gene3D" id="3.20.20.190">
    <property type="entry name" value="Phosphatidylinositol (PI) phosphodiesterase"/>
    <property type="match status" value="1"/>
</dbReference>
<evidence type="ECO:0000256" key="6">
    <source>
        <dbReference type="SAM" id="Phobius"/>
    </source>
</evidence>
<dbReference type="STRING" id="29561.MM26B8_02480"/>
<evidence type="ECO:0000256" key="5">
    <source>
        <dbReference type="ARBA" id="ARBA00030782"/>
    </source>
</evidence>
<dbReference type="PATRIC" id="fig|1264554.4.peg.433"/>
<dbReference type="PANTHER" id="PTHR13593:SF113">
    <property type="entry name" value="SI:DKEY-266F7.9"/>
    <property type="match status" value="1"/>
</dbReference>
<dbReference type="GO" id="GO:0008081">
    <property type="term" value="F:phosphoric diester hydrolase activity"/>
    <property type="evidence" value="ECO:0007669"/>
    <property type="project" value="InterPro"/>
</dbReference>
<evidence type="ECO:0000256" key="2">
    <source>
        <dbReference type="ARBA" id="ARBA00012581"/>
    </source>
</evidence>
<dbReference type="GO" id="GO:0004436">
    <property type="term" value="F:phosphatidylinositol diacylglycerol-lyase activity"/>
    <property type="evidence" value="ECO:0007669"/>
    <property type="project" value="UniProtKB-EC"/>
</dbReference>
<reference evidence="8 9" key="1">
    <citation type="submission" date="2015-03" db="EMBL/GenBank/DDBJ databases">
        <title>Genome sequence of Mycoplasma meleagridis strain ATCC 25294.</title>
        <authorList>
            <person name="Yacoub E."/>
            <person name="Blanchard A."/>
            <person name="Sirand-Pugnet P."/>
            <person name="Mardassi B.B.A."/>
        </authorList>
    </citation>
    <scope>NUCLEOTIDE SEQUENCE [LARGE SCALE GENOMIC DNA]</scope>
    <source>
        <strain evidence="8 9">ATCC 25294</strain>
    </source>
</reference>